<feature type="compositionally biased region" description="Polar residues" evidence="1">
    <location>
        <begin position="167"/>
        <end position="190"/>
    </location>
</feature>
<accession>A0A0G2EQQ9</accession>
<comment type="caution">
    <text evidence="2">The sequence shown here is derived from an EMBL/GenBank/DDBJ whole genome shotgun (WGS) entry which is preliminary data.</text>
</comment>
<feature type="compositionally biased region" description="Polar residues" evidence="1">
    <location>
        <begin position="21"/>
        <end position="32"/>
    </location>
</feature>
<gene>
    <name evidence="2" type="ORF">UCRPC4_g02360</name>
</gene>
<name>A0A0G2EQQ9_PHACM</name>
<reference evidence="2 3" key="1">
    <citation type="submission" date="2015-05" db="EMBL/GenBank/DDBJ databases">
        <title>Distinctive expansion of gene families associated with plant cell wall degradation and secondary metabolism in the genomes of grapevine trunk pathogens.</title>
        <authorList>
            <person name="Lawrence D.P."/>
            <person name="Travadon R."/>
            <person name="Rolshausen P.E."/>
            <person name="Baumgartner K."/>
        </authorList>
    </citation>
    <scope>NUCLEOTIDE SEQUENCE [LARGE SCALE GENOMIC DNA]</scope>
    <source>
        <strain evidence="2">UCRPC4</strain>
    </source>
</reference>
<proteinExistence type="predicted"/>
<feature type="region of interest" description="Disordered" evidence="1">
    <location>
        <begin position="132"/>
        <end position="192"/>
    </location>
</feature>
<evidence type="ECO:0000256" key="1">
    <source>
        <dbReference type="SAM" id="MobiDB-lite"/>
    </source>
</evidence>
<feature type="compositionally biased region" description="Basic and acidic residues" evidence="1">
    <location>
        <begin position="141"/>
        <end position="151"/>
    </location>
</feature>
<evidence type="ECO:0000313" key="2">
    <source>
        <dbReference type="EMBL" id="KKY24604.1"/>
    </source>
</evidence>
<feature type="region of interest" description="Disordered" evidence="1">
    <location>
        <begin position="1"/>
        <end position="32"/>
    </location>
</feature>
<organism evidence="2 3">
    <name type="scientific">Phaeomoniella chlamydospora</name>
    <name type="common">Phaeoacremonium chlamydosporum</name>
    <dbReference type="NCBI Taxonomy" id="158046"/>
    <lineage>
        <taxon>Eukaryota</taxon>
        <taxon>Fungi</taxon>
        <taxon>Dikarya</taxon>
        <taxon>Ascomycota</taxon>
        <taxon>Pezizomycotina</taxon>
        <taxon>Eurotiomycetes</taxon>
        <taxon>Chaetothyriomycetidae</taxon>
        <taxon>Phaeomoniellales</taxon>
        <taxon>Phaeomoniellaceae</taxon>
        <taxon>Phaeomoniella</taxon>
    </lineage>
</organism>
<protein>
    <submittedName>
        <fullName evidence="2">Uncharacterized protein</fullName>
    </submittedName>
</protein>
<evidence type="ECO:0000313" key="3">
    <source>
        <dbReference type="Proteomes" id="UP000053317"/>
    </source>
</evidence>
<feature type="compositionally biased region" description="Polar residues" evidence="1">
    <location>
        <begin position="1"/>
        <end position="13"/>
    </location>
</feature>
<dbReference type="EMBL" id="LCWF01000057">
    <property type="protein sequence ID" value="KKY24604.1"/>
    <property type="molecule type" value="Genomic_DNA"/>
</dbReference>
<dbReference type="AlphaFoldDB" id="A0A0G2EQQ9"/>
<keyword evidence="3" id="KW-1185">Reference proteome</keyword>
<reference evidence="2 3" key="2">
    <citation type="submission" date="2015-05" db="EMBL/GenBank/DDBJ databases">
        <authorList>
            <person name="Morales-Cruz A."/>
            <person name="Amrine K.C."/>
            <person name="Cantu D."/>
        </authorList>
    </citation>
    <scope>NUCLEOTIDE SEQUENCE [LARGE SCALE GENOMIC DNA]</scope>
    <source>
        <strain evidence="2">UCRPC4</strain>
    </source>
</reference>
<sequence length="212" mass="24005">MSRSLTNSRQQTDIADPPRPSQTLSPSHGQLCLQMNQPPLARMSTNSTIQKDDTFFSVRPGTNLPSEFQEYQSQIAEEYKKLDKPTKKSANYAGPARAVYVAKDFYRRRANIERREQNDRWRRENTVDLTVEGSVGNRVSQDPRHDREANDSNKSSNRCDLNEGPPSVTNVSRTNTKFKVKQSNPGSSPSKIVILNGKELHGGMTLRARNRK</sequence>
<dbReference type="Proteomes" id="UP000053317">
    <property type="component" value="Unassembled WGS sequence"/>
</dbReference>